<dbReference type="CDD" id="cd08010">
    <property type="entry name" value="MltG_like"/>
    <property type="match status" value="1"/>
</dbReference>
<evidence type="ECO:0000313" key="8">
    <source>
        <dbReference type="EMBL" id="RAK56328.1"/>
    </source>
</evidence>
<dbReference type="Proteomes" id="UP000249254">
    <property type="component" value="Unassembled WGS sequence"/>
</dbReference>
<dbReference type="EMBL" id="QFYQ01000001">
    <property type="protein sequence ID" value="RAK56328.1"/>
    <property type="molecule type" value="Genomic_DNA"/>
</dbReference>
<sequence length="309" mass="32840">MILGALWLAPGPKARGGAEATTVMLDRGVRLPQMADRLKAAGVIRSKLAFMLMAKLGGGSLKAGEYAFKSRENLAGVVGDLKAGRVVRHFVTIPEGWTSAMAAEAVNSSPVLTGQAPAPPEGTLLPETYEVRRGDDRAKVIERMHDAQAALLADLWPKRRPDLPFKTPEEAVTLASIVEKETGVAAERPRIAAVFVNRLKSGMRLESDPTVIYGVAKAPSLGRAITITDLATPTPYNTYQIAGLPPTPIANPGKAAIAAVLNPPVTTELFFVADGTGGHVFASSFAEHQKNVAHWRQVEKQRAAQGTGK</sequence>
<dbReference type="HAMAP" id="MF_02065">
    <property type="entry name" value="MltG"/>
    <property type="match status" value="1"/>
</dbReference>
<feature type="site" description="Important for catalytic activity" evidence="7">
    <location>
        <position position="181"/>
    </location>
</feature>
<dbReference type="NCBIfam" id="TIGR00247">
    <property type="entry name" value="endolytic transglycosylase MltG"/>
    <property type="match status" value="1"/>
</dbReference>
<evidence type="ECO:0000256" key="7">
    <source>
        <dbReference type="HAMAP-Rule" id="MF_02065"/>
    </source>
</evidence>
<keyword evidence="9" id="KW-1185">Reference proteome</keyword>
<name>A0A328ATR5_9CAUL</name>
<keyword evidence="7" id="KW-0997">Cell inner membrane</keyword>
<dbReference type="OrthoDB" id="9814591at2"/>
<protein>
    <recommendedName>
        <fullName evidence="7">Endolytic murein transglycosylase</fullName>
        <ecNumber evidence="7">4.2.2.29</ecNumber>
    </recommendedName>
    <alternativeName>
        <fullName evidence="7">Peptidoglycan lytic transglycosylase</fullName>
    </alternativeName>
    <alternativeName>
        <fullName evidence="7">Peptidoglycan polymerization terminase</fullName>
    </alternativeName>
</protein>
<evidence type="ECO:0000256" key="4">
    <source>
        <dbReference type="ARBA" id="ARBA00023136"/>
    </source>
</evidence>
<dbReference type="GO" id="GO:0008932">
    <property type="term" value="F:lytic endotransglycosylase activity"/>
    <property type="evidence" value="ECO:0007669"/>
    <property type="project" value="UniProtKB-UniRule"/>
</dbReference>
<dbReference type="PANTHER" id="PTHR30518">
    <property type="entry name" value="ENDOLYTIC MUREIN TRANSGLYCOSYLASE"/>
    <property type="match status" value="1"/>
</dbReference>
<comment type="similarity">
    <text evidence="7">Belongs to the transglycosylase MltG family.</text>
</comment>
<dbReference type="Gene3D" id="3.30.160.60">
    <property type="entry name" value="Classic Zinc Finger"/>
    <property type="match status" value="1"/>
</dbReference>
<comment type="function">
    <text evidence="7">Functions as a peptidoglycan terminase that cleaves nascent peptidoglycan strands endolytically to terminate their elongation.</text>
</comment>
<gene>
    <name evidence="7 8" type="primary">mltG</name>
    <name evidence="8" type="ORF">DJ017_12040</name>
</gene>
<keyword evidence="5 7" id="KW-0456">Lyase</keyword>
<evidence type="ECO:0000256" key="1">
    <source>
        <dbReference type="ARBA" id="ARBA00022475"/>
    </source>
</evidence>
<evidence type="ECO:0000256" key="5">
    <source>
        <dbReference type="ARBA" id="ARBA00023239"/>
    </source>
</evidence>
<dbReference type="Gene3D" id="3.30.1490.480">
    <property type="entry name" value="Endolytic murein transglycosylase"/>
    <property type="match status" value="1"/>
</dbReference>
<dbReference type="PANTHER" id="PTHR30518:SF2">
    <property type="entry name" value="ENDOLYTIC MUREIN TRANSGLYCOSYLASE"/>
    <property type="match status" value="1"/>
</dbReference>
<comment type="caution">
    <text evidence="8">The sequence shown here is derived from an EMBL/GenBank/DDBJ whole genome shotgun (WGS) entry which is preliminary data.</text>
</comment>
<keyword evidence="4 7" id="KW-0472">Membrane</keyword>
<reference evidence="9" key="1">
    <citation type="submission" date="2018-05" db="EMBL/GenBank/DDBJ databases">
        <authorList>
            <person name="Li X."/>
        </authorList>
    </citation>
    <scope>NUCLEOTIDE SEQUENCE [LARGE SCALE GENOMIC DNA]</scope>
    <source>
        <strain evidence="9">LX32</strain>
    </source>
</reference>
<dbReference type="GO" id="GO:0071555">
    <property type="term" value="P:cell wall organization"/>
    <property type="evidence" value="ECO:0007669"/>
    <property type="project" value="UniProtKB-KW"/>
</dbReference>
<dbReference type="GO" id="GO:0005886">
    <property type="term" value="C:plasma membrane"/>
    <property type="evidence" value="ECO:0007669"/>
    <property type="project" value="UniProtKB-UniRule"/>
</dbReference>
<keyword evidence="2 7" id="KW-0812">Transmembrane</keyword>
<keyword evidence="6 7" id="KW-0961">Cell wall biogenesis/degradation</keyword>
<keyword evidence="1 7" id="KW-1003">Cell membrane</keyword>
<dbReference type="GO" id="GO:0009252">
    <property type="term" value="P:peptidoglycan biosynthetic process"/>
    <property type="evidence" value="ECO:0007669"/>
    <property type="project" value="UniProtKB-UniRule"/>
</dbReference>
<evidence type="ECO:0000313" key="9">
    <source>
        <dbReference type="Proteomes" id="UP000249254"/>
    </source>
</evidence>
<comment type="catalytic activity">
    <reaction evidence="7">
        <text>a peptidoglycan chain = a peptidoglycan chain with N-acetyl-1,6-anhydromuramyl-[peptide] at the reducing end + a peptidoglycan chain with N-acetylglucosamine at the non-reducing end.</text>
        <dbReference type="EC" id="4.2.2.29"/>
    </reaction>
</comment>
<evidence type="ECO:0000256" key="2">
    <source>
        <dbReference type="ARBA" id="ARBA00022692"/>
    </source>
</evidence>
<keyword evidence="3 7" id="KW-1133">Transmembrane helix</keyword>
<dbReference type="InterPro" id="IPR003770">
    <property type="entry name" value="MLTG-like"/>
</dbReference>
<proteinExistence type="inferred from homology"/>
<dbReference type="AlphaFoldDB" id="A0A328ATR5"/>
<dbReference type="Pfam" id="PF02618">
    <property type="entry name" value="YceG"/>
    <property type="match status" value="1"/>
</dbReference>
<accession>A0A328ATR5</accession>
<organism evidence="8 9">
    <name type="scientific">Phenylobacterium soli</name>
    <dbReference type="NCBI Taxonomy" id="2170551"/>
    <lineage>
        <taxon>Bacteria</taxon>
        <taxon>Pseudomonadati</taxon>
        <taxon>Pseudomonadota</taxon>
        <taxon>Alphaproteobacteria</taxon>
        <taxon>Caulobacterales</taxon>
        <taxon>Caulobacteraceae</taxon>
        <taxon>Phenylobacterium</taxon>
    </lineage>
</organism>
<evidence type="ECO:0000256" key="6">
    <source>
        <dbReference type="ARBA" id="ARBA00023316"/>
    </source>
</evidence>
<dbReference type="EC" id="4.2.2.29" evidence="7"/>
<evidence type="ECO:0000256" key="3">
    <source>
        <dbReference type="ARBA" id="ARBA00022989"/>
    </source>
</evidence>